<evidence type="ECO:0000256" key="3">
    <source>
        <dbReference type="ARBA" id="ARBA00008891"/>
    </source>
</evidence>
<dbReference type="InParanoid" id="A0A7J7CPF2"/>
<gene>
    <name evidence="9" type="ORF">HS088_TW14G00105</name>
</gene>
<dbReference type="EMBL" id="JAAARO010000014">
    <property type="protein sequence ID" value="KAF5735975.1"/>
    <property type="molecule type" value="Genomic_DNA"/>
</dbReference>
<evidence type="ECO:0000313" key="10">
    <source>
        <dbReference type="Proteomes" id="UP000593562"/>
    </source>
</evidence>
<dbReference type="Proteomes" id="UP000593562">
    <property type="component" value="Unassembled WGS sequence"/>
</dbReference>
<reference evidence="9 10" key="1">
    <citation type="journal article" date="2020" name="Nat. Commun.">
        <title>Genome of Tripterygium wilfordii and identification of cytochrome P450 involved in triptolide biosynthesis.</title>
        <authorList>
            <person name="Tu L."/>
            <person name="Su P."/>
            <person name="Zhang Z."/>
            <person name="Gao L."/>
            <person name="Wang J."/>
            <person name="Hu T."/>
            <person name="Zhou J."/>
            <person name="Zhang Y."/>
            <person name="Zhao Y."/>
            <person name="Liu Y."/>
            <person name="Song Y."/>
            <person name="Tong Y."/>
            <person name="Lu Y."/>
            <person name="Yang J."/>
            <person name="Xu C."/>
            <person name="Jia M."/>
            <person name="Peters R.J."/>
            <person name="Huang L."/>
            <person name="Gao W."/>
        </authorList>
    </citation>
    <scope>NUCLEOTIDE SEQUENCE [LARGE SCALE GENOMIC DNA]</scope>
    <source>
        <strain evidence="10">cv. XIE 37</strain>
        <tissue evidence="9">Leaf</tissue>
    </source>
</reference>
<comment type="pathway">
    <text evidence="2">Glycan metabolism; pectin degradation; 2-dehydro-3-deoxy-D-gluconate from pectin: step 1/5.</text>
</comment>
<keyword evidence="10" id="KW-1185">Reference proteome</keyword>
<name>A0A7J7CPF2_TRIWF</name>
<organism evidence="9 10">
    <name type="scientific">Tripterygium wilfordii</name>
    <name type="common">Thunder God vine</name>
    <dbReference type="NCBI Taxonomy" id="458696"/>
    <lineage>
        <taxon>Eukaryota</taxon>
        <taxon>Viridiplantae</taxon>
        <taxon>Streptophyta</taxon>
        <taxon>Embryophyta</taxon>
        <taxon>Tracheophyta</taxon>
        <taxon>Spermatophyta</taxon>
        <taxon>Magnoliopsida</taxon>
        <taxon>eudicotyledons</taxon>
        <taxon>Gunneridae</taxon>
        <taxon>Pentapetalae</taxon>
        <taxon>rosids</taxon>
        <taxon>fabids</taxon>
        <taxon>Celastrales</taxon>
        <taxon>Celastraceae</taxon>
        <taxon>Tripterygium</taxon>
    </lineage>
</organism>
<comment type="similarity">
    <text evidence="3">Belongs to the pectinesterase family.</text>
</comment>
<dbReference type="PANTHER" id="PTHR31321:SF112">
    <property type="entry name" value="PECTINESTERASE"/>
    <property type="match status" value="1"/>
</dbReference>
<dbReference type="InterPro" id="IPR011050">
    <property type="entry name" value="Pectin_lyase_fold/virulence"/>
</dbReference>
<dbReference type="PANTHER" id="PTHR31321">
    <property type="entry name" value="ACYL-COA THIOESTER HYDROLASE YBHC-RELATED"/>
    <property type="match status" value="1"/>
</dbReference>
<dbReference type="GO" id="GO:0042545">
    <property type="term" value="P:cell wall modification"/>
    <property type="evidence" value="ECO:0007669"/>
    <property type="project" value="InterPro"/>
</dbReference>
<evidence type="ECO:0000256" key="4">
    <source>
        <dbReference type="ARBA" id="ARBA00013229"/>
    </source>
</evidence>
<evidence type="ECO:0000256" key="2">
    <source>
        <dbReference type="ARBA" id="ARBA00005184"/>
    </source>
</evidence>
<dbReference type="InterPro" id="IPR000070">
    <property type="entry name" value="Pectinesterase_cat"/>
</dbReference>
<evidence type="ECO:0000256" key="6">
    <source>
        <dbReference type="ARBA" id="ARBA00022801"/>
    </source>
</evidence>
<dbReference type="EC" id="3.1.1.11" evidence="4"/>
<keyword evidence="5" id="KW-0134">Cell wall</keyword>
<proteinExistence type="inferred from homology"/>
<evidence type="ECO:0000256" key="1">
    <source>
        <dbReference type="ARBA" id="ARBA00004191"/>
    </source>
</evidence>
<dbReference type="Pfam" id="PF01095">
    <property type="entry name" value="Pectinesterase"/>
    <property type="match status" value="1"/>
</dbReference>
<dbReference type="SUPFAM" id="SSF51126">
    <property type="entry name" value="Pectin lyase-like"/>
    <property type="match status" value="1"/>
</dbReference>
<keyword evidence="6" id="KW-0378">Hydrolase</keyword>
<dbReference type="AlphaFoldDB" id="A0A7J7CPF2"/>
<comment type="caution">
    <text evidence="9">The sequence shown here is derived from an EMBL/GenBank/DDBJ whole genome shotgun (WGS) entry which is preliminary data.</text>
</comment>
<keyword evidence="5" id="KW-0964">Secreted</keyword>
<accession>A0A7J7CPF2</accession>
<keyword evidence="7" id="KW-0063">Aspartyl esterase</keyword>
<evidence type="ECO:0000256" key="7">
    <source>
        <dbReference type="ARBA" id="ARBA00023085"/>
    </source>
</evidence>
<protein>
    <recommendedName>
        <fullName evidence="4">pectinesterase</fullName>
        <ecNumber evidence="4">3.1.1.11</ecNumber>
    </recommendedName>
</protein>
<dbReference type="Gene3D" id="2.160.20.10">
    <property type="entry name" value="Single-stranded right-handed beta-helix, Pectin lyase-like"/>
    <property type="match status" value="1"/>
</dbReference>
<dbReference type="GO" id="GO:0045490">
    <property type="term" value="P:pectin catabolic process"/>
    <property type="evidence" value="ECO:0007669"/>
    <property type="project" value="UniProtKB-UniPathway"/>
</dbReference>
<feature type="domain" description="Pectinesterase catalytic" evidence="8">
    <location>
        <begin position="18"/>
        <end position="137"/>
    </location>
</feature>
<comment type="subcellular location">
    <subcellularLocation>
        <location evidence="1">Secreted</location>
        <location evidence="1">Cell wall</location>
    </subcellularLocation>
</comment>
<evidence type="ECO:0000259" key="8">
    <source>
        <dbReference type="Pfam" id="PF01095"/>
    </source>
</evidence>
<sequence>MSSPFIKTAICMPSLIARWSLTAQKRWSLLEETGSFFVNRKVTGSDALHLGRAWPHGVLSLGYMDKIITPRGWYDWGDKNRQMYVSFMRAFTQCRTVFYGQYKCIRPGTEMGGRVSCSRELTEEEAEPFTSNSFIDGGQCKWLPESSQLHSPHYPS</sequence>
<evidence type="ECO:0000313" key="9">
    <source>
        <dbReference type="EMBL" id="KAF5735975.1"/>
    </source>
</evidence>
<dbReference type="InterPro" id="IPR012334">
    <property type="entry name" value="Pectin_lyas_fold"/>
</dbReference>
<dbReference type="GO" id="GO:0030599">
    <property type="term" value="F:pectinesterase activity"/>
    <property type="evidence" value="ECO:0007669"/>
    <property type="project" value="UniProtKB-EC"/>
</dbReference>
<dbReference type="UniPathway" id="UPA00545">
    <property type="reaction ID" value="UER00823"/>
</dbReference>
<evidence type="ECO:0000256" key="5">
    <source>
        <dbReference type="ARBA" id="ARBA00022512"/>
    </source>
</evidence>